<keyword evidence="2" id="KW-0547">Nucleotide-binding</keyword>
<dbReference type="AlphaFoldDB" id="A0A0S8FV92"/>
<dbReference type="SMART" id="SM00382">
    <property type="entry name" value="AAA"/>
    <property type="match status" value="1"/>
</dbReference>
<evidence type="ECO:0000313" key="6">
    <source>
        <dbReference type="Proteomes" id="UP000051373"/>
    </source>
</evidence>
<gene>
    <name evidence="5" type="ORF">AMJ83_02560</name>
</gene>
<dbReference type="STRING" id="1703779.AMJ83_02560"/>
<dbReference type="GO" id="GO:0005524">
    <property type="term" value="F:ATP binding"/>
    <property type="evidence" value="ECO:0007669"/>
    <property type="project" value="UniProtKB-KW"/>
</dbReference>
<keyword evidence="3" id="KW-0067">ATP-binding</keyword>
<dbReference type="InterPro" id="IPR027417">
    <property type="entry name" value="P-loop_NTPase"/>
</dbReference>
<dbReference type="PROSITE" id="PS50893">
    <property type="entry name" value="ABC_TRANSPORTER_2"/>
    <property type="match status" value="1"/>
</dbReference>
<evidence type="ECO:0000256" key="1">
    <source>
        <dbReference type="ARBA" id="ARBA00022448"/>
    </source>
</evidence>
<protein>
    <recommendedName>
        <fullName evidence="4">ABC transporter domain-containing protein</fullName>
    </recommendedName>
</protein>
<reference evidence="5 6" key="1">
    <citation type="journal article" date="2015" name="Microbiome">
        <title>Genomic resolution of linkages in carbon, nitrogen, and sulfur cycling among widespread estuary sediment bacteria.</title>
        <authorList>
            <person name="Baker B.J."/>
            <person name="Lazar C.S."/>
            <person name="Teske A.P."/>
            <person name="Dick G.J."/>
        </authorList>
    </citation>
    <scope>NUCLEOTIDE SEQUENCE [LARGE SCALE GENOMIC DNA]</scope>
    <source>
        <strain evidence="5">SM23_42</strain>
    </source>
</reference>
<dbReference type="InterPro" id="IPR003593">
    <property type="entry name" value="AAA+_ATPase"/>
</dbReference>
<evidence type="ECO:0000256" key="2">
    <source>
        <dbReference type="ARBA" id="ARBA00022741"/>
    </source>
</evidence>
<keyword evidence="1" id="KW-0813">Transport</keyword>
<evidence type="ECO:0000256" key="3">
    <source>
        <dbReference type="ARBA" id="ARBA00022840"/>
    </source>
</evidence>
<accession>A0A0S8FV92</accession>
<organism evidence="5 6">
    <name type="scientific">candidate division WOR_3 bacterium SM23_42</name>
    <dbReference type="NCBI Taxonomy" id="1703779"/>
    <lineage>
        <taxon>Bacteria</taxon>
        <taxon>Bacteria division WOR-3</taxon>
    </lineage>
</organism>
<proteinExistence type="predicted"/>
<sequence>MEAVKCDGLIKVFGKNSRKVTALDRVNFVVRRNEIFGIVGPNGSGKSTLIRILSTLLIPDAGKASVFGHDVVREYSRVRRLINRVSVDAAFFKGISAWENLRYAGRLYGLGKGEAKERSLKILNALGFAEKRFCEPLEDLSRGMQQKVAIARAFFTAPMLLLLDEPTTGLDPRSKLDVQNYVREAMQGKGCDLTIILTTHDMKEAELLCDRVAIIIDGRFVTSGSPTQLLAQYDKPGLEEVFLEITGREWKEVEVEC</sequence>
<dbReference type="Gene3D" id="3.40.50.300">
    <property type="entry name" value="P-loop containing nucleotide triphosphate hydrolases"/>
    <property type="match status" value="1"/>
</dbReference>
<name>A0A0S8FV92_UNCW3</name>
<evidence type="ECO:0000313" key="5">
    <source>
        <dbReference type="EMBL" id="KPK64599.1"/>
    </source>
</evidence>
<dbReference type="GO" id="GO:0016887">
    <property type="term" value="F:ATP hydrolysis activity"/>
    <property type="evidence" value="ECO:0007669"/>
    <property type="project" value="InterPro"/>
</dbReference>
<feature type="domain" description="ABC transporter" evidence="4">
    <location>
        <begin position="4"/>
        <end position="242"/>
    </location>
</feature>
<dbReference type="PANTHER" id="PTHR42711">
    <property type="entry name" value="ABC TRANSPORTER ATP-BINDING PROTEIN"/>
    <property type="match status" value="1"/>
</dbReference>
<dbReference type="PANTHER" id="PTHR42711:SF18">
    <property type="entry name" value="ABC TRANSPORTER, ATP-BINDING PROTEIN"/>
    <property type="match status" value="1"/>
</dbReference>
<dbReference type="InterPro" id="IPR050763">
    <property type="entry name" value="ABC_transporter_ATP-binding"/>
</dbReference>
<comment type="caution">
    <text evidence="5">The sequence shown here is derived from an EMBL/GenBank/DDBJ whole genome shotgun (WGS) entry which is preliminary data.</text>
</comment>
<evidence type="ECO:0000259" key="4">
    <source>
        <dbReference type="PROSITE" id="PS50893"/>
    </source>
</evidence>
<dbReference type="EMBL" id="LJUJ01000002">
    <property type="protein sequence ID" value="KPK64599.1"/>
    <property type="molecule type" value="Genomic_DNA"/>
</dbReference>
<dbReference type="InterPro" id="IPR003439">
    <property type="entry name" value="ABC_transporter-like_ATP-bd"/>
</dbReference>
<dbReference type="Proteomes" id="UP000051373">
    <property type="component" value="Unassembled WGS sequence"/>
</dbReference>
<dbReference type="SUPFAM" id="SSF52540">
    <property type="entry name" value="P-loop containing nucleoside triphosphate hydrolases"/>
    <property type="match status" value="1"/>
</dbReference>
<dbReference type="Pfam" id="PF00005">
    <property type="entry name" value="ABC_tran"/>
    <property type="match status" value="1"/>
</dbReference>